<evidence type="ECO:0000256" key="3">
    <source>
        <dbReference type="ARBA" id="ARBA00022692"/>
    </source>
</evidence>
<keyword evidence="5 8" id="KW-1133">Transmembrane helix</keyword>
<evidence type="ECO:0000256" key="2">
    <source>
        <dbReference type="ARBA" id="ARBA00008727"/>
    </source>
</evidence>
<keyword evidence="6 8" id="KW-0472">Membrane</keyword>
<feature type="domain" description="Ig-like" evidence="9">
    <location>
        <begin position="323"/>
        <end position="401"/>
    </location>
</feature>
<evidence type="ECO:0000313" key="11">
    <source>
        <dbReference type="Proteomes" id="UP000828390"/>
    </source>
</evidence>
<evidence type="ECO:0000256" key="1">
    <source>
        <dbReference type="ARBA" id="ARBA00004479"/>
    </source>
</evidence>
<evidence type="ECO:0000256" key="4">
    <source>
        <dbReference type="ARBA" id="ARBA00022729"/>
    </source>
</evidence>
<sequence length="457" mass="52813">MLEKRIAVGYIFISLSMNLNSFCFDLSSIPQDILPVYQHRSERAISSLDILKNKGTWQFSKQEIKDVFEKYYSCIREANLSENRIHDPLVAILALEGQRVELKCPVCQRPDQEPKKFQMFWQRMRVVDSSTSHIAPETRNMNILNDMTLVIKHIDVDDAGQYFCIHQGDPLVIYQVDVLFREPQLTVFENETSRLQPPRQLLDHNIKVYSHWSEWGECDQCGKDGRRVKFGTCMAQKIDKRDPILPVDVPIITQYPHGVPCRSTVFPRPVANIPGMKDRRSELIEGSCNVGCPTTPPPLQITDRNGKVIEVIGGGYHPLGRKPELPRMVVRRVRYVAEDSKETLACPVRTKERSKVRWLRGERVINARDIGRITKGRVRIDRLNRLTIFRIRKLDSAPYSCWVWQKHIATFKVLVFKGMDENLKNYITYGGLCLTVVSVVLFCVCKVCFGRSRRHKL</sequence>
<gene>
    <name evidence="10" type="ORF">DPMN_024861</name>
</gene>
<evidence type="ECO:0000259" key="9">
    <source>
        <dbReference type="PROSITE" id="PS50835"/>
    </source>
</evidence>
<dbReference type="InterPro" id="IPR036179">
    <property type="entry name" value="Ig-like_dom_sf"/>
</dbReference>
<dbReference type="GO" id="GO:0016020">
    <property type="term" value="C:membrane"/>
    <property type="evidence" value="ECO:0007669"/>
    <property type="project" value="UniProtKB-SubCell"/>
</dbReference>
<keyword evidence="7" id="KW-0325">Glycoprotein</keyword>
<dbReference type="PROSITE" id="PS50835">
    <property type="entry name" value="IG_LIKE"/>
    <property type="match status" value="2"/>
</dbReference>
<dbReference type="AlphaFoldDB" id="A0A9D4LN88"/>
<evidence type="ECO:0000256" key="8">
    <source>
        <dbReference type="SAM" id="Phobius"/>
    </source>
</evidence>
<keyword evidence="11" id="KW-1185">Reference proteome</keyword>
<evidence type="ECO:0000256" key="7">
    <source>
        <dbReference type="ARBA" id="ARBA00023180"/>
    </source>
</evidence>
<name>A0A9D4LN88_DREPO</name>
<protein>
    <recommendedName>
        <fullName evidence="9">Ig-like domain-containing protein</fullName>
    </recommendedName>
</protein>
<dbReference type="Gene3D" id="2.60.40.10">
    <property type="entry name" value="Immunoglobulins"/>
    <property type="match status" value="2"/>
</dbReference>
<dbReference type="SUPFAM" id="SSF48726">
    <property type="entry name" value="Immunoglobulin"/>
    <property type="match status" value="2"/>
</dbReference>
<feature type="transmembrane region" description="Helical" evidence="8">
    <location>
        <begin position="426"/>
        <end position="449"/>
    </location>
</feature>
<accession>A0A9D4LN88</accession>
<dbReference type="InterPro" id="IPR039311">
    <property type="entry name" value="FAM187A/B"/>
</dbReference>
<dbReference type="OrthoDB" id="6434091at2759"/>
<comment type="similarity">
    <text evidence="2">Belongs to the FAM187 family.</text>
</comment>
<organism evidence="10 11">
    <name type="scientific">Dreissena polymorpha</name>
    <name type="common">Zebra mussel</name>
    <name type="synonym">Mytilus polymorpha</name>
    <dbReference type="NCBI Taxonomy" id="45954"/>
    <lineage>
        <taxon>Eukaryota</taxon>
        <taxon>Metazoa</taxon>
        <taxon>Spiralia</taxon>
        <taxon>Lophotrochozoa</taxon>
        <taxon>Mollusca</taxon>
        <taxon>Bivalvia</taxon>
        <taxon>Autobranchia</taxon>
        <taxon>Heteroconchia</taxon>
        <taxon>Euheterodonta</taxon>
        <taxon>Imparidentia</taxon>
        <taxon>Neoheterodontei</taxon>
        <taxon>Myida</taxon>
        <taxon>Dreissenoidea</taxon>
        <taxon>Dreissenidae</taxon>
        <taxon>Dreissena</taxon>
    </lineage>
</organism>
<dbReference type="Proteomes" id="UP000828390">
    <property type="component" value="Unassembled WGS sequence"/>
</dbReference>
<dbReference type="InterPro" id="IPR013783">
    <property type="entry name" value="Ig-like_fold"/>
</dbReference>
<evidence type="ECO:0000313" key="10">
    <source>
        <dbReference type="EMBL" id="KAH3861907.1"/>
    </source>
</evidence>
<proteinExistence type="inferred from homology"/>
<keyword evidence="4" id="KW-0732">Signal</keyword>
<dbReference type="InterPro" id="IPR003599">
    <property type="entry name" value="Ig_sub"/>
</dbReference>
<dbReference type="InterPro" id="IPR007110">
    <property type="entry name" value="Ig-like_dom"/>
</dbReference>
<feature type="domain" description="Ig-like" evidence="9">
    <location>
        <begin position="96"/>
        <end position="164"/>
    </location>
</feature>
<evidence type="ECO:0000256" key="6">
    <source>
        <dbReference type="ARBA" id="ARBA00023136"/>
    </source>
</evidence>
<dbReference type="SMART" id="SM00409">
    <property type="entry name" value="IG"/>
    <property type="match status" value="2"/>
</dbReference>
<dbReference type="PANTHER" id="PTHR32178:SF6">
    <property type="entry name" value="IG-LIKE DOMAIN-CONTAINING PROTEIN"/>
    <property type="match status" value="1"/>
</dbReference>
<evidence type="ECO:0000256" key="5">
    <source>
        <dbReference type="ARBA" id="ARBA00022989"/>
    </source>
</evidence>
<dbReference type="EMBL" id="JAIWYP010000002">
    <property type="protein sequence ID" value="KAH3861907.1"/>
    <property type="molecule type" value="Genomic_DNA"/>
</dbReference>
<comment type="caution">
    <text evidence="10">The sequence shown here is derived from an EMBL/GenBank/DDBJ whole genome shotgun (WGS) entry which is preliminary data.</text>
</comment>
<dbReference type="CDD" id="cd00096">
    <property type="entry name" value="Ig"/>
    <property type="match status" value="1"/>
</dbReference>
<dbReference type="PANTHER" id="PTHR32178">
    <property type="entry name" value="FAM187"/>
    <property type="match status" value="1"/>
</dbReference>
<keyword evidence="3 8" id="KW-0812">Transmembrane</keyword>
<reference evidence="10" key="1">
    <citation type="journal article" date="2019" name="bioRxiv">
        <title>The Genome of the Zebra Mussel, Dreissena polymorpha: A Resource for Invasive Species Research.</title>
        <authorList>
            <person name="McCartney M.A."/>
            <person name="Auch B."/>
            <person name="Kono T."/>
            <person name="Mallez S."/>
            <person name="Zhang Y."/>
            <person name="Obille A."/>
            <person name="Becker A."/>
            <person name="Abrahante J.E."/>
            <person name="Garbe J."/>
            <person name="Badalamenti J.P."/>
            <person name="Herman A."/>
            <person name="Mangelson H."/>
            <person name="Liachko I."/>
            <person name="Sullivan S."/>
            <person name="Sone E.D."/>
            <person name="Koren S."/>
            <person name="Silverstein K.A.T."/>
            <person name="Beckman K.B."/>
            <person name="Gohl D.M."/>
        </authorList>
    </citation>
    <scope>NUCLEOTIDE SEQUENCE</scope>
    <source>
        <strain evidence="10">Duluth1</strain>
        <tissue evidence="10">Whole animal</tissue>
    </source>
</reference>
<reference evidence="10" key="2">
    <citation type="submission" date="2020-11" db="EMBL/GenBank/DDBJ databases">
        <authorList>
            <person name="McCartney M.A."/>
            <person name="Auch B."/>
            <person name="Kono T."/>
            <person name="Mallez S."/>
            <person name="Becker A."/>
            <person name="Gohl D.M."/>
            <person name="Silverstein K.A.T."/>
            <person name="Koren S."/>
            <person name="Bechman K.B."/>
            <person name="Herman A."/>
            <person name="Abrahante J.E."/>
            <person name="Garbe J."/>
        </authorList>
    </citation>
    <scope>NUCLEOTIDE SEQUENCE</scope>
    <source>
        <strain evidence="10">Duluth1</strain>
        <tissue evidence="10">Whole animal</tissue>
    </source>
</reference>
<comment type="subcellular location">
    <subcellularLocation>
        <location evidence="1">Membrane</location>
        <topology evidence="1">Single-pass type I membrane protein</topology>
    </subcellularLocation>
</comment>